<reference evidence="1 2" key="1">
    <citation type="submission" date="2016-03" db="EMBL/GenBank/DDBJ databases">
        <title>EvidentialGene: Evidence-directed Construction of Genes on Genomes.</title>
        <authorList>
            <person name="Gilbert D.G."/>
            <person name="Choi J.-H."/>
            <person name="Mockaitis K."/>
            <person name="Colbourne J."/>
            <person name="Pfrender M."/>
        </authorList>
    </citation>
    <scope>NUCLEOTIDE SEQUENCE [LARGE SCALE GENOMIC DNA]</scope>
    <source>
        <strain evidence="1 2">Xinb3</strain>
        <tissue evidence="1">Complete organism</tissue>
    </source>
</reference>
<accession>A0A164UYF4</accession>
<evidence type="ECO:0000313" key="1">
    <source>
        <dbReference type="EMBL" id="KZS11791.1"/>
    </source>
</evidence>
<sequence>MVKKNKQKQICISKSVWFVSQSDNNPRRFWRAGPIQSVRTSRSNPQDNLGQINFFI</sequence>
<organism evidence="1 2">
    <name type="scientific">Daphnia magna</name>
    <dbReference type="NCBI Taxonomy" id="35525"/>
    <lineage>
        <taxon>Eukaryota</taxon>
        <taxon>Metazoa</taxon>
        <taxon>Ecdysozoa</taxon>
        <taxon>Arthropoda</taxon>
        <taxon>Crustacea</taxon>
        <taxon>Branchiopoda</taxon>
        <taxon>Diplostraca</taxon>
        <taxon>Cladocera</taxon>
        <taxon>Anomopoda</taxon>
        <taxon>Daphniidae</taxon>
        <taxon>Daphnia</taxon>
    </lineage>
</organism>
<evidence type="ECO:0000313" key="2">
    <source>
        <dbReference type="Proteomes" id="UP000076858"/>
    </source>
</evidence>
<dbReference type="EMBL" id="LRGB01001569">
    <property type="protein sequence ID" value="KZS11791.1"/>
    <property type="molecule type" value="Genomic_DNA"/>
</dbReference>
<name>A0A164UYF4_9CRUS</name>
<proteinExistence type="predicted"/>
<dbReference type="AlphaFoldDB" id="A0A164UYF4"/>
<dbReference type="Proteomes" id="UP000076858">
    <property type="component" value="Unassembled WGS sequence"/>
</dbReference>
<gene>
    <name evidence="1" type="ORF">APZ42_023503</name>
</gene>
<comment type="caution">
    <text evidence="1">The sequence shown here is derived from an EMBL/GenBank/DDBJ whole genome shotgun (WGS) entry which is preliminary data.</text>
</comment>
<protein>
    <submittedName>
        <fullName evidence="1">Uncharacterized protein</fullName>
    </submittedName>
</protein>
<keyword evidence="2" id="KW-1185">Reference proteome</keyword>